<dbReference type="Pfam" id="PF01979">
    <property type="entry name" value="Amidohydro_1"/>
    <property type="match status" value="1"/>
</dbReference>
<dbReference type="InterPro" id="IPR051781">
    <property type="entry name" value="Metallo-dep_Hydrolase"/>
</dbReference>
<protein>
    <submittedName>
        <fullName evidence="2">Amidohydrolase family protein</fullName>
    </submittedName>
</protein>
<evidence type="ECO:0000313" key="3">
    <source>
        <dbReference type="Proteomes" id="UP001500618"/>
    </source>
</evidence>
<dbReference type="InterPro" id="IPR011059">
    <property type="entry name" value="Metal-dep_hydrolase_composite"/>
</dbReference>
<dbReference type="Proteomes" id="UP001500618">
    <property type="component" value="Unassembled WGS sequence"/>
</dbReference>
<feature type="domain" description="Amidohydrolase-related" evidence="1">
    <location>
        <begin position="62"/>
        <end position="394"/>
    </location>
</feature>
<gene>
    <name evidence="2" type="ORF">GCM10009765_25740</name>
</gene>
<dbReference type="InterPro" id="IPR006680">
    <property type="entry name" value="Amidohydro-rel"/>
</dbReference>
<proteinExistence type="predicted"/>
<dbReference type="PANTHER" id="PTHR43135">
    <property type="entry name" value="ALPHA-D-RIBOSE 1-METHYLPHOSPHONATE 5-TRIPHOSPHATE DIPHOSPHATASE"/>
    <property type="match status" value="1"/>
</dbReference>
<accession>A0ABP4SMD3</accession>
<dbReference type="SUPFAM" id="SSF51556">
    <property type="entry name" value="Metallo-dependent hydrolases"/>
    <property type="match status" value="1"/>
</dbReference>
<organism evidence="2 3">
    <name type="scientific">Fodinicola feengrottensis</name>
    <dbReference type="NCBI Taxonomy" id="435914"/>
    <lineage>
        <taxon>Bacteria</taxon>
        <taxon>Bacillati</taxon>
        <taxon>Actinomycetota</taxon>
        <taxon>Actinomycetes</taxon>
        <taxon>Mycobacteriales</taxon>
        <taxon>Fodinicola</taxon>
    </lineage>
</organism>
<dbReference type="Gene3D" id="3.20.20.140">
    <property type="entry name" value="Metal-dependent hydrolases"/>
    <property type="match status" value="1"/>
</dbReference>
<evidence type="ECO:0000259" key="1">
    <source>
        <dbReference type="Pfam" id="PF01979"/>
    </source>
</evidence>
<dbReference type="EMBL" id="BAAANY010000009">
    <property type="protein sequence ID" value="GAA1675266.1"/>
    <property type="molecule type" value="Genomic_DNA"/>
</dbReference>
<sequence>MTTTATERPRLTVLRAARLFDGTTEKLTANPTVLIESGRIVAVGTEIATPDGATVRDLGDTTLLPGLVDTHVHLAFDSSDDPVGRLAGRDDAAAFVAMATAARNAVRGGVTTVRDLGDRGYLSLGLRDAGAYDRTLPTIVAAGPPITTPGGHCHSLGGQASGVEGVRAAVRAHAESGVDVIKIMASGGNLTPGSLPELPQFGPAELRAAVEEAHRLGLPVTAHAHGTQAIIDAVEAGVDGMEHVSFFTADGVDPAPDDLLRIIAERGIAIGLTLGFVPIPGAVPPPPIAKRLPGLMANAGRLYASGATVVAGTDAGIGPVKPPDVLRWGVGHLVQIGMSPFEALSASTARAATVCGLGDRKGRLAAGYDADILAVDGNPLVDPAALHQLRAVYVRGESMV</sequence>
<keyword evidence="3" id="KW-1185">Reference proteome</keyword>
<dbReference type="Gene3D" id="2.30.40.10">
    <property type="entry name" value="Urease, subunit C, domain 1"/>
    <property type="match status" value="1"/>
</dbReference>
<dbReference type="InterPro" id="IPR032466">
    <property type="entry name" value="Metal_Hydrolase"/>
</dbReference>
<evidence type="ECO:0000313" key="2">
    <source>
        <dbReference type="EMBL" id="GAA1675266.1"/>
    </source>
</evidence>
<reference evidence="3" key="1">
    <citation type="journal article" date="2019" name="Int. J. Syst. Evol. Microbiol.">
        <title>The Global Catalogue of Microorganisms (GCM) 10K type strain sequencing project: providing services to taxonomists for standard genome sequencing and annotation.</title>
        <authorList>
            <consortium name="The Broad Institute Genomics Platform"/>
            <consortium name="The Broad Institute Genome Sequencing Center for Infectious Disease"/>
            <person name="Wu L."/>
            <person name="Ma J."/>
        </authorList>
    </citation>
    <scope>NUCLEOTIDE SEQUENCE [LARGE SCALE GENOMIC DNA]</scope>
    <source>
        <strain evidence="3">JCM 14718</strain>
    </source>
</reference>
<name>A0ABP4SMD3_9ACTN</name>
<dbReference type="RefSeq" id="WP_344310132.1">
    <property type="nucleotide sequence ID" value="NZ_BAAANY010000009.1"/>
</dbReference>
<comment type="caution">
    <text evidence="2">The sequence shown here is derived from an EMBL/GenBank/DDBJ whole genome shotgun (WGS) entry which is preliminary data.</text>
</comment>
<dbReference type="CDD" id="cd01299">
    <property type="entry name" value="Met_dep_hydrolase_A"/>
    <property type="match status" value="1"/>
</dbReference>
<dbReference type="InterPro" id="IPR057744">
    <property type="entry name" value="OTAase-like"/>
</dbReference>
<dbReference type="PANTHER" id="PTHR43135:SF3">
    <property type="entry name" value="ALPHA-D-RIBOSE 1-METHYLPHOSPHONATE 5-TRIPHOSPHATE DIPHOSPHATASE"/>
    <property type="match status" value="1"/>
</dbReference>
<dbReference type="SUPFAM" id="SSF51338">
    <property type="entry name" value="Composite domain of metallo-dependent hydrolases"/>
    <property type="match status" value="1"/>
</dbReference>